<keyword evidence="2 5" id="KW-0238">DNA-binding</keyword>
<dbReference type="CDD" id="cd01392">
    <property type="entry name" value="HTH_LacI"/>
    <property type="match status" value="1"/>
</dbReference>
<proteinExistence type="predicted"/>
<dbReference type="InterPro" id="IPR046335">
    <property type="entry name" value="LacI/GalR-like_sensor"/>
</dbReference>
<evidence type="ECO:0000256" key="3">
    <source>
        <dbReference type="ARBA" id="ARBA00023163"/>
    </source>
</evidence>
<dbReference type="Proteomes" id="UP001166571">
    <property type="component" value="Unassembled WGS sequence"/>
</dbReference>
<protein>
    <submittedName>
        <fullName evidence="5">LacI family DNA-binding transcriptional regulator</fullName>
    </submittedName>
</protein>
<name>A0ABS7MBZ0_9SPHN</name>
<dbReference type="InterPro" id="IPR010982">
    <property type="entry name" value="Lambda_DNA-bd_dom_sf"/>
</dbReference>
<feature type="domain" description="HTH lacI-type" evidence="4">
    <location>
        <begin position="9"/>
        <end position="63"/>
    </location>
</feature>
<dbReference type="PROSITE" id="PS50932">
    <property type="entry name" value="HTH_LACI_2"/>
    <property type="match status" value="1"/>
</dbReference>
<dbReference type="Gene3D" id="3.40.50.2300">
    <property type="match status" value="2"/>
</dbReference>
<gene>
    <name evidence="5" type="ORF">K5P26_05225</name>
</gene>
<dbReference type="PANTHER" id="PTHR30146:SF120">
    <property type="entry name" value="ALANINE RACEMASE"/>
    <property type="match status" value="1"/>
</dbReference>
<reference evidence="5" key="1">
    <citation type="submission" date="2021-08" db="EMBL/GenBank/DDBJ databases">
        <title>Sphingopyxis panaciterrulae sp. nov., isolated from the surface water of the Yellow Sea.</title>
        <authorList>
            <person name="Gao Z."/>
            <person name="Zhang D."/>
            <person name="Zhang A."/>
        </authorList>
    </citation>
    <scope>NUCLEOTIDE SEQUENCE</scope>
    <source>
        <strain evidence="5">XHP0097</strain>
    </source>
</reference>
<dbReference type="SUPFAM" id="SSF47413">
    <property type="entry name" value="lambda repressor-like DNA-binding domains"/>
    <property type="match status" value="1"/>
</dbReference>
<dbReference type="SUPFAM" id="SSF53822">
    <property type="entry name" value="Periplasmic binding protein-like I"/>
    <property type="match status" value="1"/>
</dbReference>
<keyword evidence="3" id="KW-0804">Transcription</keyword>
<evidence type="ECO:0000313" key="5">
    <source>
        <dbReference type="EMBL" id="MBY4636539.1"/>
    </source>
</evidence>
<evidence type="ECO:0000256" key="2">
    <source>
        <dbReference type="ARBA" id="ARBA00023125"/>
    </source>
</evidence>
<evidence type="ECO:0000256" key="1">
    <source>
        <dbReference type="ARBA" id="ARBA00023015"/>
    </source>
</evidence>
<accession>A0ABS7MBZ0</accession>
<dbReference type="InterPro" id="IPR028082">
    <property type="entry name" value="Peripla_BP_I"/>
</dbReference>
<comment type="caution">
    <text evidence="5">The sequence shown here is derived from an EMBL/GenBank/DDBJ whole genome shotgun (WGS) entry which is preliminary data.</text>
</comment>
<dbReference type="Pfam" id="PF00356">
    <property type="entry name" value="LacI"/>
    <property type="match status" value="1"/>
</dbReference>
<dbReference type="PANTHER" id="PTHR30146">
    <property type="entry name" value="LACI-RELATED TRANSCRIPTIONAL REPRESSOR"/>
    <property type="match status" value="1"/>
</dbReference>
<dbReference type="GO" id="GO:0003677">
    <property type="term" value="F:DNA binding"/>
    <property type="evidence" value="ECO:0007669"/>
    <property type="project" value="UniProtKB-KW"/>
</dbReference>
<keyword evidence="1" id="KW-0805">Transcription regulation</keyword>
<dbReference type="RefSeq" id="WP_222135983.1">
    <property type="nucleotide sequence ID" value="NZ_JAILXK010000001.1"/>
</dbReference>
<dbReference type="CDD" id="cd06295">
    <property type="entry name" value="PBP1_CelR"/>
    <property type="match status" value="1"/>
</dbReference>
<dbReference type="SMART" id="SM00354">
    <property type="entry name" value="HTH_LACI"/>
    <property type="match status" value="1"/>
</dbReference>
<dbReference type="EMBL" id="JAILXK010000001">
    <property type="protein sequence ID" value="MBY4636539.1"/>
    <property type="molecule type" value="Genomic_DNA"/>
</dbReference>
<keyword evidence="6" id="KW-1185">Reference proteome</keyword>
<evidence type="ECO:0000259" key="4">
    <source>
        <dbReference type="PROSITE" id="PS50932"/>
    </source>
</evidence>
<dbReference type="Gene3D" id="1.10.260.40">
    <property type="entry name" value="lambda repressor-like DNA-binding domains"/>
    <property type="match status" value="1"/>
</dbReference>
<organism evidence="5 6">
    <name type="scientific">Sphingopyxis jiangsuensis</name>
    <dbReference type="NCBI Taxonomy" id="2871171"/>
    <lineage>
        <taxon>Bacteria</taxon>
        <taxon>Pseudomonadati</taxon>
        <taxon>Pseudomonadota</taxon>
        <taxon>Alphaproteobacteria</taxon>
        <taxon>Sphingomonadales</taxon>
        <taxon>Sphingomonadaceae</taxon>
        <taxon>Sphingopyxis</taxon>
    </lineage>
</organism>
<evidence type="ECO:0000313" key="6">
    <source>
        <dbReference type="Proteomes" id="UP001166571"/>
    </source>
</evidence>
<dbReference type="Pfam" id="PF13377">
    <property type="entry name" value="Peripla_BP_3"/>
    <property type="match status" value="1"/>
</dbReference>
<sequence length="346" mass="37723">MGRPPSAKPTSFDIAYLAGVSQPTVSRALRGSKSVSAATRANIERIARELNYTVDKNASSLRSQRTHTLALLFFEDPTPDESMINPFFLSMLGSITRQCALRGYDLLISFQQMHNDWHVAYQDSHRSDGIILLGYGDYQLYLEKLEHLVEMDTKFVRWGSVNDDNIGLTIGSDNIGAGIEAGTHLIEIGRRNIAFLGDASDHAPEFCDRYTGLCRAMQMAGLTPDPALQRDAISSEESGYFAARALIAGGRPFDALFAASDLIAIGAMRALAETGRKLPDDVAIIGFDDIPAASLTSPTLTTVMQDMKGAGELLVDTLLRRIDGEAVEPAVLPTRLVRRQSTAVRD</sequence>
<dbReference type="InterPro" id="IPR000843">
    <property type="entry name" value="HTH_LacI"/>
</dbReference>